<dbReference type="OrthoDB" id="10258187at2759"/>
<gene>
    <name evidence="2" type="ORF">POTOM_058029</name>
</gene>
<name>A0A8X7XQA7_POPTO</name>
<proteinExistence type="predicted"/>
<protein>
    <recommendedName>
        <fullName evidence="1">VDE lipocalin domain-containing protein</fullName>
    </recommendedName>
</protein>
<accession>A0A8X7XQA7</accession>
<reference evidence="2" key="1">
    <citation type="journal article" date="2020" name="bioRxiv">
        <title>Hybrid origin of Populus tomentosa Carr. identified through genome sequencing and phylogenomic analysis.</title>
        <authorList>
            <person name="An X."/>
            <person name="Gao K."/>
            <person name="Chen Z."/>
            <person name="Li J."/>
            <person name="Yang X."/>
            <person name="Yang X."/>
            <person name="Zhou J."/>
            <person name="Guo T."/>
            <person name="Zhao T."/>
            <person name="Huang S."/>
            <person name="Miao D."/>
            <person name="Khan W.U."/>
            <person name="Rao P."/>
            <person name="Ye M."/>
            <person name="Lei B."/>
            <person name="Liao W."/>
            <person name="Wang J."/>
            <person name="Ji L."/>
            <person name="Li Y."/>
            <person name="Guo B."/>
            <person name="Mustafa N.S."/>
            <person name="Li S."/>
            <person name="Yun Q."/>
            <person name="Keller S.R."/>
            <person name="Mao J."/>
            <person name="Zhang R."/>
            <person name="Strauss S.H."/>
        </authorList>
    </citation>
    <scope>NUCLEOTIDE SEQUENCE</scope>
    <source>
        <strain evidence="2">GM15</strain>
        <tissue evidence="2">Leaf</tissue>
    </source>
</reference>
<keyword evidence="3" id="KW-1185">Reference proteome</keyword>
<evidence type="ECO:0000313" key="3">
    <source>
        <dbReference type="Proteomes" id="UP000886885"/>
    </source>
</evidence>
<dbReference type="EMBL" id="JAAWWB010000037">
    <property type="protein sequence ID" value="KAG6738413.1"/>
    <property type="molecule type" value="Genomic_DNA"/>
</dbReference>
<dbReference type="InterPro" id="IPR010788">
    <property type="entry name" value="VDE_dom"/>
</dbReference>
<dbReference type="GO" id="GO:0015994">
    <property type="term" value="P:chlorophyll metabolic process"/>
    <property type="evidence" value="ECO:0007669"/>
    <property type="project" value="TreeGrafter"/>
</dbReference>
<dbReference type="GO" id="GO:0046422">
    <property type="term" value="F:violaxanthin de-epoxidase activity"/>
    <property type="evidence" value="ECO:0007669"/>
    <property type="project" value="InterPro"/>
</dbReference>
<dbReference type="Proteomes" id="UP000886885">
    <property type="component" value="Chromosome 19A"/>
</dbReference>
<dbReference type="GO" id="GO:0009507">
    <property type="term" value="C:chloroplast"/>
    <property type="evidence" value="ECO:0007669"/>
    <property type="project" value="TreeGrafter"/>
</dbReference>
<dbReference type="AlphaFoldDB" id="A0A8X7XQA7"/>
<comment type="caution">
    <text evidence="2">The sequence shown here is derived from an EMBL/GenBank/DDBJ whole genome shotgun (WGS) entry which is preliminary data.</text>
</comment>
<feature type="domain" description="VDE lipocalin" evidence="1">
    <location>
        <begin position="5"/>
        <end position="39"/>
    </location>
</feature>
<organism evidence="2 3">
    <name type="scientific">Populus tomentosa</name>
    <name type="common">Chinese white poplar</name>
    <dbReference type="NCBI Taxonomy" id="118781"/>
    <lineage>
        <taxon>Eukaryota</taxon>
        <taxon>Viridiplantae</taxon>
        <taxon>Streptophyta</taxon>
        <taxon>Embryophyta</taxon>
        <taxon>Tracheophyta</taxon>
        <taxon>Spermatophyta</taxon>
        <taxon>Magnoliopsida</taxon>
        <taxon>eudicotyledons</taxon>
        <taxon>Gunneridae</taxon>
        <taxon>Pentapetalae</taxon>
        <taxon>rosids</taxon>
        <taxon>fabids</taxon>
        <taxon>Malpighiales</taxon>
        <taxon>Salicaceae</taxon>
        <taxon>Saliceae</taxon>
        <taxon>Populus</taxon>
    </lineage>
</organism>
<dbReference type="PANTHER" id="PTHR33970">
    <property type="entry name" value="VIOLAXANTHIN DE-EPOXIDASE, CHLOROPLASTIC-RELATED"/>
    <property type="match status" value="1"/>
</dbReference>
<dbReference type="Pfam" id="PF07137">
    <property type="entry name" value="VDE"/>
    <property type="match status" value="1"/>
</dbReference>
<evidence type="ECO:0000313" key="2">
    <source>
        <dbReference type="EMBL" id="KAG6738413.1"/>
    </source>
</evidence>
<dbReference type="InterPro" id="IPR044682">
    <property type="entry name" value="VDE"/>
</dbReference>
<dbReference type="PANTHER" id="PTHR33970:SF1">
    <property type="entry name" value="VIOLAXANTHIN DE-EPOXIDASE, CHLOROPLASTIC"/>
    <property type="match status" value="1"/>
</dbReference>
<sequence length="170" mass="18962">MNGFRLELAKCSANPSCAANVACLHTCNKGPDEIECQVSYVLSLEMLADTAERIWQRVASLLDQTNPPLCQLKLLSSWLSNNLVVPYTCLMFGDSVPNPAFLVKNFNVANFVGKWFVTSGLFTRSTVQRNDAWDVVYTRSAVLPESIVLELEMATRRDFNKFISTDNKGS</sequence>
<evidence type="ECO:0000259" key="1">
    <source>
        <dbReference type="Pfam" id="PF07137"/>
    </source>
</evidence>
<dbReference type="GO" id="GO:0010028">
    <property type="term" value="P:xanthophyll cycle"/>
    <property type="evidence" value="ECO:0007669"/>
    <property type="project" value="InterPro"/>
</dbReference>